<keyword evidence="7" id="KW-1208">Phospholipid metabolism</keyword>
<dbReference type="NCBIfam" id="TIGR00530">
    <property type="entry name" value="AGP_acyltrn"/>
    <property type="match status" value="1"/>
</dbReference>
<dbReference type="EC" id="2.3.1.51" evidence="7"/>
<evidence type="ECO:0000256" key="1">
    <source>
        <dbReference type="ARBA" id="ARBA00005189"/>
    </source>
</evidence>
<name>A0A4V2UQ16_9FIRM</name>
<dbReference type="Proteomes" id="UP000702954">
    <property type="component" value="Unassembled WGS sequence"/>
</dbReference>
<accession>A0A4V2UQ16</accession>
<reference evidence="10 11" key="2">
    <citation type="submission" date="2019-03" db="EMBL/GenBank/DDBJ databases">
        <title>Genomic Encyclopedia of Type Strains, Phase IV (KMG-IV): sequencing the most valuable type-strain genomes for metagenomic binning, comparative biology and taxonomic classification.</title>
        <authorList>
            <person name="Goeker M."/>
        </authorList>
    </citation>
    <scope>NUCLEOTIDE SEQUENCE [LARGE SCALE GENOMIC DNA]</scope>
    <source>
        <strain evidence="10 11">DSM 103426</strain>
    </source>
</reference>
<dbReference type="SMART" id="SM00563">
    <property type="entry name" value="PlsC"/>
    <property type="match status" value="1"/>
</dbReference>
<evidence type="ECO:0000313" key="10">
    <source>
        <dbReference type="EMBL" id="TCS68217.1"/>
    </source>
</evidence>
<comment type="similarity">
    <text evidence="2 7">Belongs to the 1-acyl-sn-glycerol-3-phosphate acyltransferase family.</text>
</comment>
<dbReference type="InterPro" id="IPR002123">
    <property type="entry name" value="Plipid/glycerol_acylTrfase"/>
</dbReference>
<dbReference type="PANTHER" id="PTHR10434">
    <property type="entry name" value="1-ACYL-SN-GLYCEROL-3-PHOSPHATE ACYLTRANSFERASE"/>
    <property type="match status" value="1"/>
</dbReference>
<dbReference type="GO" id="GO:0006654">
    <property type="term" value="P:phosphatidic acid biosynthetic process"/>
    <property type="evidence" value="ECO:0007669"/>
    <property type="project" value="TreeGrafter"/>
</dbReference>
<dbReference type="GO" id="GO:0003841">
    <property type="term" value="F:1-acylglycerol-3-phosphate O-acyltransferase activity"/>
    <property type="evidence" value="ECO:0007669"/>
    <property type="project" value="UniProtKB-UniRule"/>
</dbReference>
<dbReference type="InterPro" id="IPR004552">
    <property type="entry name" value="AGP_acyltrans"/>
</dbReference>
<dbReference type="GO" id="GO:0016020">
    <property type="term" value="C:membrane"/>
    <property type="evidence" value="ECO:0007669"/>
    <property type="project" value="InterPro"/>
</dbReference>
<keyword evidence="12" id="KW-1185">Reference proteome</keyword>
<comment type="caution">
    <text evidence="10">The sequence shown here is derived from an EMBL/GenBank/DDBJ whole genome shotgun (WGS) entry which is preliminary data.</text>
</comment>
<reference evidence="9 12" key="1">
    <citation type="journal article" date="2018" name="Int. J. Syst. Evol. Microbiol.">
        <title>Draft Genome Sequence of Faecalimonas umbilicata JCM 30896T, an Acetate-Producing Bacterium Isolated from Human Feces.</title>
        <authorList>
            <person name="Sakamoto M."/>
            <person name="Ikeyama N."/>
            <person name="Yuki M."/>
            <person name="Ohkuma M."/>
        </authorList>
    </citation>
    <scope>NUCLEOTIDE SEQUENCE [LARGE SCALE GENOMIC DNA]</scope>
    <source>
        <strain evidence="9 12">EGH7</strain>
    </source>
</reference>
<dbReference type="Pfam" id="PF01553">
    <property type="entry name" value="Acyltransferase"/>
    <property type="match status" value="1"/>
</dbReference>
<dbReference type="Proteomes" id="UP000294613">
    <property type="component" value="Unassembled WGS sequence"/>
</dbReference>
<evidence type="ECO:0000313" key="12">
    <source>
        <dbReference type="Proteomes" id="UP000702954"/>
    </source>
</evidence>
<keyword evidence="7" id="KW-0594">Phospholipid biosynthesis</keyword>
<evidence type="ECO:0000313" key="11">
    <source>
        <dbReference type="Proteomes" id="UP000294613"/>
    </source>
</evidence>
<keyword evidence="6 7" id="KW-0012">Acyltransferase</keyword>
<evidence type="ECO:0000256" key="6">
    <source>
        <dbReference type="ARBA" id="ARBA00023315"/>
    </source>
</evidence>
<proteinExistence type="inferred from homology"/>
<protein>
    <recommendedName>
        <fullName evidence="7">1-acyl-sn-glycerol-3-phosphate acyltransferase</fullName>
        <ecNumber evidence="7">2.3.1.51</ecNumber>
    </recommendedName>
</protein>
<evidence type="ECO:0000256" key="7">
    <source>
        <dbReference type="RuleBase" id="RU361267"/>
    </source>
</evidence>
<comment type="catalytic activity">
    <reaction evidence="7">
        <text>a 1-acyl-sn-glycero-3-phosphate + an acyl-CoA = a 1,2-diacyl-sn-glycero-3-phosphate + CoA</text>
        <dbReference type="Rhea" id="RHEA:19709"/>
        <dbReference type="ChEBI" id="CHEBI:57287"/>
        <dbReference type="ChEBI" id="CHEBI:57970"/>
        <dbReference type="ChEBI" id="CHEBI:58342"/>
        <dbReference type="ChEBI" id="CHEBI:58608"/>
        <dbReference type="EC" id="2.3.1.51"/>
    </reaction>
</comment>
<evidence type="ECO:0000256" key="4">
    <source>
        <dbReference type="ARBA" id="ARBA00022679"/>
    </source>
</evidence>
<dbReference type="AlphaFoldDB" id="A0A4V2UQ16"/>
<evidence type="ECO:0000256" key="2">
    <source>
        <dbReference type="ARBA" id="ARBA00008655"/>
    </source>
</evidence>
<sequence length="259" mass="29800">MLRFTFLVIFLISFLILSIPVLLVEAIIGKFNRKAKDYSCLRIVQWGFRCILWITGVETTVIGEEQVPDEPVLFVGNHRSYFDILLTYSRCKRLTGYVAKKEMERFPLLNNWMRNLYCLFLDRDNLKEGLKTILTGIDYIKQGISICIFPEGTRNTGEELSMLPFKDGALKIADKTGCAIVPISMNNTAEIFENHLPKKGTKGFPKIRKTHVIIEYGKPIYPHTLDREERKHLGAYCQNIIQETINKNAVLLESVHERG</sequence>
<organism evidence="10 11">
    <name type="scientific">Faecalimonas umbilicata</name>
    <dbReference type="NCBI Taxonomy" id="1912855"/>
    <lineage>
        <taxon>Bacteria</taxon>
        <taxon>Bacillati</taxon>
        <taxon>Bacillota</taxon>
        <taxon>Clostridia</taxon>
        <taxon>Lachnospirales</taxon>
        <taxon>Lachnospiraceae</taxon>
        <taxon>Faecalimonas</taxon>
    </lineage>
</organism>
<feature type="domain" description="Phospholipid/glycerol acyltransferase" evidence="8">
    <location>
        <begin position="72"/>
        <end position="188"/>
    </location>
</feature>
<evidence type="ECO:0000256" key="3">
    <source>
        <dbReference type="ARBA" id="ARBA00022516"/>
    </source>
</evidence>
<dbReference type="EMBL" id="BHEO01000002">
    <property type="protein sequence ID" value="GBU03875.1"/>
    <property type="molecule type" value="Genomic_DNA"/>
</dbReference>
<keyword evidence="5 7" id="KW-0443">Lipid metabolism</keyword>
<comment type="domain">
    <text evidence="7">The HXXXXD motif is essential for acyltransferase activity and may constitute the binding site for the phosphate moiety of the glycerol-3-phosphate.</text>
</comment>
<evidence type="ECO:0000256" key="5">
    <source>
        <dbReference type="ARBA" id="ARBA00023098"/>
    </source>
</evidence>
<keyword evidence="3 7" id="KW-0444">Lipid biosynthesis</keyword>
<dbReference type="RefSeq" id="WP_008977078.1">
    <property type="nucleotide sequence ID" value="NZ_BHEO01000002.1"/>
</dbReference>
<comment type="pathway">
    <text evidence="1">Lipid metabolism.</text>
</comment>
<gene>
    <name evidence="10" type="ORF">EDD74_11045</name>
    <name evidence="9" type="ORF">FAEUMB_04160</name>
</gene>
<dbReference type="PANTHER" id="PTHR10434:SF64">
    <property type="entry name" value="1-ACYL-SN-GLYCEROL-3-PHOSPHATE ACYLTRANSFERASE-RELATED"/>
    <property type="match status" value="1"/>
</dbReference>
<keyword evidence="4 7" id="KW-0808">Transferase</keyword>
<dbReference type="EMBL" id="SLZV01000010">
    <property type="protein sequence ID" value="TCS68217.1"/>
    <property type="molecule type" value="Genomic_DNA"/>
</dbReference>
<evidence type="ECO:0000259" key="8">
    <source>
        <dbReference type="SMART" id="SM00563"/>
    </source>
</evidence>
<dbReference type="CDD" id="cd07989">
    <property type="entry name" value="LPLAT_AGPAT-like"/>
    <property type="match status" value="1"/>
</dbReference>
<dbReference type="SUPFAM" id="SSF69593">
    <property type="entry name" value="Glycerol-3-phosphate (1)-acyltransferase"/>
    <property type="match status" value="1"/>
</dbReference>
<evidence type="ECO:0000313" key="9">
    <source>
        <dbReference type="EMBL" id="GBU03875.1"/>
    </source>
</evidence>